<reference evidence="1 2" key="1">
    <citation type="journal article" date="2019" name="Genome Biol. Evol.">
        <title>Insights into the evolution of the New World diploid cottons (Gossypium, subgenus Houzingenia) based on genome sequencing.</title>
        <authorList>
            <person name="Grover C.E."/>
            <person name="Arick M.A. 2nd"/>
            <person name="Thrash A."/>
            <person name="Conover J.L."/>
            <person name="Sanders W.S."/>
            <person name="Peterson D.G."/>
            <person name="Frelichowski J.E."/>
            <person name="Scheffler J.A."/>
            <person name="Scheffler B.E."/>
            <person name="Wendel J.F."/>
        </authorList>
    </citation>
    <scope>NUCLEOTIDE SEQUENCE [LARGE SCALE GENOMIC DNA]</scope>
    <source>
        <strain evidence="1">57</strain>
        <tissue evidence="1">Leaf</tissue>
    </source>
</reference>
<evidence type="ECO:0000313" key="2">
    <source>
        <dbReference type="Proteomes" id="UP000593573"/>
    </source>
</evidence>
<organism evidence="1 2">
    <name type="scientific">Gossypium klotzschianum</name>
    <dbReference type="NCBI Taxonomy" id="34286"/>
    <lineage>
        <taxon>Eukaryota</taxon>
        <taxon>Viridiplantae</taxon>
        <taxon>Streptophyta</taxon>
        <taxon>Embryophyta</taxon>
        <taxon>Tracheophyta</taxon>
        <taxon>Spermatophyta</taxon>
        <taxon>Magnoliopsida</taxon>
        <taxon>eudicotyledons</taxon>
        <taxon>Gunneridae</taxon>
        <taxon>Pentapetalae</taxon>
        <taxon>rosids</taxon>
        <taxon>malvids</taxon>
        <taxon>Malvales</taxon>
        <taxon>Malvaceae</taxon>
        <taxon>Malvoideae</taxon>
        <taxon>Gossypium</taxon>
    </lineage>
</organism>
<dbReference type="Proteomes" id="UP000593573">
    <property type="component" value="Unassembled WGS sequence"/>
</dbReference>
<dbReference type="AlphaFoldDB" id="A0A7J8UW06"/>
<evidence type="ECO:0000313" key="1">
    <source>
        <dbReference type="EMBL" id="MBA0654718.1"/>
    </source>
</evidence>
<keyword evidence="2" id="KW-1185">Reference proteome</keyword>
<dbReference type="EMBL" id="JABFAB010000007">
    <property type="protein sequence ID" value="MBA0654718.1"/>
    <property type="molecule type" value="Genomic_DNA"/>
</dbReference>
<sequence>MDRPDDDDLHMFEEFLEAIKEVLQGDSSLEAFCL</sequence>
<proteinExistence type="predicted"/>
<accession>A0A7J8UW06</accession>
<comment type="caution">
    <text evidence="1">The sequence shown here is derived from an EMBL/GenBank/DDBJ whole genome shotgun (WGS) entry which is preliminary data.</text>
</comment>
<protein>
    <submittedName>
        <fullName evidence="1">Uncharacterized protein</fullName>
    </submittedName>
</protein>
<gene>
    <name evidence="1" type="ORF">Goklo_021657</name>
</gene>
<name>A0A7J8UW06_9ROSI</name>